<reference evidence="17 18" key="1">
    <citation type="submission" date="2017-02" db="EMBL/GenBank/DDBJ databases">
        <authorList>
            <person name="Peterson S.W."/>
        </authorList>
    </citation>
    <scope>NUCLEOTIDE SEQUENCE [LARGE SCALE GENOMIC DNA]</scope>
    <source>
        <strain evidence="17 18">ATCC BAA-908</strain>
    </source>
</reference>
<dbReference type="InterPro" id="IPR048254">
    <property type="entry name" value="CDP_ALCOHOL_P_TRANSF_CS"/>
</dbReference>
<evidence type="ECO:0000256" key="13">
    <source>
        <dbReference type="ARBA" id="ARBA00023264"/>
    </source>
</evidence>
<feature type="transmembrane region" description="Helical" evidence="16">
    <location>
        <begin position="166"/>
        <end position="187"/>
    </location>
</feature>
<dbReference type="PANTHER" id="PTHR14269:SF62">
    <property type="entry name" value="CDP-DIACYLGLYCEROL--GLYCEROL-3-PHOSPHATE 3-PHOSPHATIDYLTRANSFERASE 1, CHLOROPLASTIC"/>
    <property type="match status" value="1"/>
</dbReference>
<evidence type="ECO:0000256" key="14">
    <source>
        <dbReference type="ARBA" id="ARBA00048586"/>
    </source>
</evidence>
<dbReference type="Proteomes" id="UP000190423">
    <property type="component" value="Unassembled WGS sequence"/>
</dbReference>
<evidence type="ECO:0000256" key="8">
    <source>
        <dbReference type="ARBA" id="ARBA00022692"/>
    </source>
</evidence>
<sequence length="202" mass="22743">MKTSNKFTTMRVAFAPFFFLIYNIPLWTQSELLYKISAFCMIPLLALFELTDFFDGYYARKNGEVSDFGKLYDPFADVMLNLTVFLCATKSAAGNGVSYMPLVIFALILYREFSMNFIRMVAVSKGTAIAARKGGKFKTVFYITSGFFMLAVESALRLGFEPACFASLLVVAKILFSVCLVLSYISFIDYIKTFYSLIKNGS</sequence>
<keyword evidence="9 16" id="KW-1133">Transmembrane helix</keyword>
<dbReference type="GO" id="GO:0008444">
    <property type="term" value="F:CDP-diacylglycerol-glycerol-3-phosphate 3-phosphatidyltransferase activity"/>
    <property type="evidence" value="ECO:0007669"/>
    <property type="project" value="UniProtKB-EC"/>
</dbReference>
<feature type="transmembrane region" description="Helical" evidence="16">
    <location>
        <begin position="139"/>
        <end position="160"/>
    </location>
</feature>
<evidence type="ECO:0000256" key="15">
    <source>
        <dbReference type="RuleBase" id="RU003750"/>
    </source>
</evidence>
<gene>
    <name evidence="17" type="ORF">SAMN02745149_01414</name>
</gene>
<feature type="transmembrane region" description="Helical" evidence="16">
    <location>
        <begin position="12"/>
        <end position="28"/>
    </location>
</feature>
<keyword evidence="7 15" id="KW-0808">Transferase</keyword>
<dbReference type="PIRSF" id="PIRSF000847">
    <property type="entry name" value="Phos_ph_gly_syn"/>
    <property type="match status" value="1"/>
</dbReference>
<evidence type="ECO:0000256" key="2">
    <source>
        <dbReference type="ARBA" id="ARBA00005042"/>
    </source>
</evidence>
<keyword evidence="13" id="KW-1208">Phospholipid metabolism</keyword>
<keyword evidence="6" id="KW-0444">Lipid biosynthesis</keyword>
<name>A0A1T4L232_TREPO</name>
<protein>
    <recommendedName>
        <fullName evidence="5">CDP-diacylglycerol--glycerol-3-phosphate 3-phosphatidyltransferase</fullName>
        <ecNumber evidence="4">2.7.8.5</ecNumber>
    </recommendedName>
</protein>
<evidence type="ECO:0000256" key="4">
    <source>
        <dbReference type="ARBA" id="ARBA00013170"/>
    </source>
</evidence>
<evidence type="ECO:0000256" key="9">
    <source>
        <dbReference type="ARBA" id="ARBA00022989"/>
    </source>
</evidence>
<dbReference type="InterPro" id="IPR043130">
    <property type="entry name" value="CDP-OH_PTrfase_TM_dom"/>
</dbReference>
<evidence type="ECO:0000256" key="7">
    <source>
        <dbReference type="ARBA" id="ARBA00022679"/>
    </source>
</evidence>
<dbReference type="Pfam" id="PF01066">
    <property type="entry name" value="CDP-OH_P_transf"/>
    <property type="match status" value="1"/>
</dbReference>
<evidence type="ECO:0000313" key="18">
    <source>
        <dbReference type="Proteomes" id="UP000190423"/>
    </source>
</evidence>
<organism evidence="17 18">
    <name type="scientific">Treponema porcinum</name>
    <dbReference type="NCBI Taxonomy" id="261392"/>
    <lineage>
        <taxon>Bacteria</taxon>
        <taxon>Pseudomonadati</taxon>
        <taxon>Spirochaetota</taxon>
        <taxon>Spirochaetia</taxon>
        <taxon>Spirochaetales</taxon>
        <taxon>Treponemataceae</taxon>
        <taxon>Treponema</taxon>
    </lineage>
</organism>
<keyword evidence="18" id="KW-1185">Reference proteome</keyword>
<dbReference type="InterPro" id="IPR000462">
    <property type="entry name" value="CDP-OH_P_trans"/>
</dbReference>
<comment type="pathway">
    <text evidence="2">Phospholipid metabolism; phosphatidylglycerol biosynthesis; phosphatidylglycerol from CDP-diacylglycerol: step 1/2.</text>
</comment>
<evidence type="ECO:0000256" key="12">
    <source>
        <dbReference type="ARBA" id="ARBA00023209"/>
    </source>
</evidence>
<keyword evidence="8 16" id="KW-0812">Transmembrane</keyword>
<keyword evidence="12" id="KW-0594">Phospholipid biosynthesis</keyword>
<accession>A0A1T4L232</accession>
<keyword evidence="10" id="KW-0443">Lipid metabolism</keyword>
<dbReference type="STRING" id="261392.SAMN02745149_01414"/>
<dbReference type="InterPro" id="IPR004570">
    <property type="entry name" value="Phosphatidylglycerol_P_synth"/>
</dbReference>
<dbReference type="PANTHER" id="PTHR14269">
    <property type="entry name" value="CDP-DIACYLGLYCEROL--GLYCEROL-3-PHOSPHATE 3-PHOSPHATIDYLTRANSFERASE-RELATED"/>
    <property type="match status" value="1"/>
</dbReference>
<evidence type="ECO:0000256" key="16">
    <source>
        <dbReference type="SAM" id="Phobius"/>
    </source>
</evidence>
<dbReference type="EMBL" id="FUWG01000010">
    <property type="protein sequence ID" value="SJZ48651.1"/>
    <property type="molecule type" value="Genomic_DNA"/>
</dbReference>
<evidence type="ECO:0000256" key="3">
    <source>
        <dbReference type="ARBA" id="ARBA00010441"/>
    </source>
</evidence>
<evidence type="ECO:0000256" key="11">
    <source>
        <dbReference type="ARBA" id="ARBA00023136"/>
    </source>
</evidence>
<keyword evidence="11 16" id="KW-0472">Membrane</keyword>
<evidence type="ECO:0000256" key="5">
    <source>
        <dbReference type="ARBA" id="ARBA00014944"/>
    </source>
</evidence>
<dbReference type="PROSITE" id="PS00379">
    <property type="entry name" value="CDP_ALCOHOL_P_TRANSF"/>
    <property type="match status" value="1"/>
</dbReference>
<evidence type="ECO:0000256" key="6">
    <source>
        <dbReference type="ARBA" id="ARBA00022516"/>
    </source>
</evidence>
<dbReference type="GO" id="GO:0046474">
    <property type="term" value="P:glycerophospholipid biosynthetic process"/>
    <property type="evidence" value="ECO:0007669"/>
    <property type="project" value="TreeGrafter"/>
</dbReference>
<evidence type="ECO:0000313" key="17">
    <source>
        <dbReference type="EMBL" id="SJZ48651.1"/>
    </source>
</evidence>
<dbReference type="OrthoDB" id="9796672at2"/>
<dbReference type="GO" id="GO:0016020">
    <property type="term" value="C:membrane"/>
    <property type="evidence" value="ECO:0007669"/>
    <property type="project" value="UniProtKB-SubCell"/>
</dbReference>
<feature type="transmembrane region" description="Helical" evidence="16">
    <location>
        <begin position="99"/>
        <end position="118"/>
    </location>
</feature>
<dbReference type="EC" id="2.7.8.5" evidence="4"/>
<evidence type="ECO:0000256" key="10">
    <source>
        <dbReference type="ARBA" id="ARBA00023098"/>
    </source>
</evidence>
<comment type="catalytic activity">
    <reaction evidence="14">
        <text>a CDP-1,2-diacyl-sn-glycerol + sn-glycerol 3-phosphate = a 1,2-diacyl-sn-glycero-3-phospho-(1'-sn-glycero-3'-phosphate) + CMP + H(+)</text>
        <dbReference type="Rhea" id="RHEA:12593"/>
        <dbReference type="ChEBI" id="CHEBI:15378"/>
        <dbReference type="ChEBI" id="CHEBI:57597"/>
        <dbReference type="ChEBI" id="CHEBI:58332"/>
        <dbReference type="ChEBI" id="CHEBI:60110"/>
        <dbReference type="ChEBI" id="CHEBI:60377"/>
        <dbReference type="EC" id="2.7.8.5"/>
    </reaction>
</comment>
<dbReference type="GeneID" id="78316710"/>
<dbReference type="RefSeq" id="WP_078933328.1">
    <property type="nucleotide sequence ID" value="NZ_FUWG01000010.1"/>
</dbReference>
<evidence type="ECO:0000256" key="1">
    <source>
        <dbReference type="ARBA" id="ARBA00004141"/>
    </source>
</evidence>
<comment type="subcellular location">
    <subcellularLocation>
        <location evidence="1">Membrane</location>
        <topology evidence="1">Multi-pass membrane protein</topology>
    </subcellularLocation>
</comment>
<proteinExistence type="inferred from homology"/>
<comment type="similarity">
    <text evidence="3 15">Belongs to the CDP-alcohol phosphatidyltransferase class-I family.</text>
</comment>
<dbReference type="InterPro" id="IPR050324">
    <property type="entry name" value="CDP-alcohol_PTase-I"/>
</dbReference>
<dbReference type="Gene3D" id="1.20.120.1760">
    <property type="match status" value="1"/>
</dbReference>
<dbReference type="AlphaFoldDB" id="A0A1T4L232"/>